<dbReference type="SMART" id="SM01271">
    <property type="entry name" value="LSM14"/>
    <property type="match status" value="1"/>
</dbReference>
<feature type="domain" description="FFD box profile" evidence="5">
    <location>
        <begin position="399"/>
        <end position="415"/>
    </location>
</feature>
<feature type="short sequence motif" description="TFG box" evidence="2">
    <location>
        <begin position="427"/>
        <end position="447"/>
    </location>
</feature>
<dbReference type="GO" id="GO:0003729">
    <property type="term" value="F:mRNA binding"/>
    <property type="evidence" value="ECO:0007669"/>
    <property type="project" value="TreeGrafter"/>
</dbReference>
<dbReference type="EMBL" id="JAJSPL020000005">
    <property type="protein sequence ID" value="KAK7746716.1"/>
    <property type="molecule type" value="Genomic_DNA"/>
</dbReference>
<dbReference type="PROSITE" id="PS51513">
    <property type="entry name" value="FFD"/>
    <property type="match status" value="1"/>
</dbReference>
<protein>
    <recommendedName>
        <fullName evidence="9">DFDF domain-containing protein</fullName>
    </recommendedName>
</protein>
<dbReference type="Proteomes" id="UP001320245">
    <property type="component" value="Unassembled WGS sequence"/>
</dbReference>
<dbReference type="Pfam" id="PF12701">
    <property type="entry name" value="LSM14"/>
    <property type="match status" value="1"/>
</dbReference>
<evidence type="ECO:0000259" key="6">
    <source>
        <dbReference type="PROSITE" id="PS51536"/>
    </source>
</evidence>
<evidence type="ECO:0008006" key="9">
    <source>
        <dbReference type="Google" id="ProtNLM"/>
    </source>
</evidence>
<dbReference type="GO" id="GO:0034063">
    <property type="term" value="P:stress granule assembly"/>
    <property type="evidence" value="ECO:0007669"/>
    <property type="project" value="TreeGrafter"/>
</dbReference>
<gene>
    <name evidence="7" type="ORF">SLS53_001903</name>
</gene>
<evidence type="ECO:0000256" key="1">
    <source>
        <dbReference type="PROSITE-ProRule" id="PRU00846"/>
    </source>
</evidence>
<dbReference type="Gene3D" id="2.30.30.100">
    <property type="match status" value="1"/>
</dbReference>
<dbReference type="Pfam" id="PF09532">
    <property type="entry name" value="FDF"/>
    <property type="match status" value="1"/>
</dbReference>
<feature type="region of interest" description="Disordered" evidence="3">
    <location>
        <begin position="147"/>
        <end position="238"/>
    </location>
</feature>
<feature type="short sequence motif" description="FFD box" evidence="1">
    <location>
        <begin position="399"/>
        <end position="415"/>
    </location>
</feature>
<comment type="caution">
    <text evidence="7">The sequence shown here is derived from an EMBL/GenBank/DDBJ whole genome shotgun (WGS) entry which is preliminary data.</text>
</comment>
<feature type="compositionally biased region" description="Low complexity" evidence="3">
    <location>
        <begin position="325"/>
        <end position="334"/>
    </location>
</feature>
<evidence type="ECO:0000256" key="3">
    <source>
        <dbReference type="SAM" id="MobiDB-lite"/>
    </source>
</evidence>
<dbReference type="PROSITE" id="PS51536">
    <property type="entry name" value="TFG"/>
    <property type="match status" value="1"/>
</dbReference>
<dbReference type="InterPro" id="IPR025762">
    <property type="entry name" value="DFDF"/>
</dbReference>
<feature type="region of interest" description="Disordered" evidence="3">
    <location>
        <begin position="325"/>
        <end position="348"/>
    </location>
</feature>
<reference evidence="7 8" key="1">
    <citation type="journal article" date="2023" name="PLoS ONE">
        <title>Cytospora paraplurivora sp. nov. isolated from orchards with fruit tree decline syndrome in Ontario, Canada.</title>
        <authorList>
            <person name="Ilyukhin E."/>
            <person name="Nguyen H.D.T."/>
            <person name="Castle A.J."/>
            <person name="Ellouze W."/>
        </authorList>
    </citation>
    <scope>NUCLEOTIDE SEQUENCE [LARGE SCALE GENOMIC DNA]</scope>
    <source>
        <strain evidence="7 8">FDS-564</strain>
    </source>
</reference>
<dbReference type="SUPFAM" id="SSF50182">
    <property type="entry name" value="Sm-like ribonucleoproteins"/>
    <property type="match status" value="1"/>
</dbReference>
<feature type="compositionally biased region" description="Gly residues" evidence="3">
    <location>
        <begin position="467"/>
        <end position="478"/>
    </location>
</feature>
<dbReference type="PANTHER" id="PTHR13586:SF0">
    <property type="entry name" value="TRAILER HITCH, ISOFORM H"/>
    <property type="match status" value="1"/>
</dbReference>
<feature type="compositionally biased region" description="Polar residues" evidence="3">
    <location>
        <begin position="403"/>
        <end position="413"/>
    </location>
</feature>
<proteinExistence type="predicted"/>
<feature type="compositionally biased region" description="Polar residues" evidence="3">
    <location>
        <begin position="212"/>
        <end position="224"/>
    </location>
</feature>
<feature type="domain" description="TFG box profile" evidence="6">
    <location>
        <begin position="427"/>
        <end position="447"/>
    </location>
</feature>
<organism evidence="7 8">
    <name type="scientific">Cytospora paraplurivora</name>
    <dbReference type="NCBI Taxonomy" id="2898453"/>
    <lineage>
        <taxon>Eukaryota</taxon>
        <taxon>Fungi</taxon>
        <taxon>Dikarya</taxon>
        <taxon>Ascomycota</taxon>
        <taxon>Pezizomycotina</taxon>
        <taxon>Sordariomycetes</taxon>
        <taxon>Sordariomycetidae</taxon>
        <taxon>Diaporthales</taxon>
        <taxon>Cytosporaceae</taxon>
        <taxon>Cytospora</taxon>
    </lineage>
</organism>
<feature type="compositionally biased region" description="Basic and acidic residues" evidence="3">
    <location>
        <begin position="26"/>
        <end position="38"/>
    </location>
</feature>
<dbReference type="GO" id="GO:0000932">
    <property type="term" value="C:P-body"/>
    <property type="evidence" value="ECO:0007669"/>
    <property type="project" value="TreeGrafter"/>
</dbReference>
<dbReference type="PANTHER" id="PTHR13586">
    <property type="entry name" value="SCD6 PROTEIN-RELATED"/>
    <property type="match status" value="1"/>
</dbReference>
<keyword evidence="8" id="KW-1185">Reference proteome</keyword>
<evidence type="ECO:0000313" key="8">
    <source>
        <dbReference type="Proteomes" id="UP001320245"/>
    </source>
</evidence>
<sequence length="491" mass="51963">MSDFLGYVGTLFEINSNESTVSLENVRSHGTEGRKGDPTEEVSASDQVYDFIVFRGSDVKDLRIEEGPAAPKENQPPMPNDPAIVGVGSDLALRLAHPVLADSLWAILPHKDGSHLVRVSRPMDLVLGTITPSLRVRHQLVCKDLQQQQRQTPVIPPNTLGPQGESRPAPIGAGTDKPNRLPHAEEANVHSQSPAAPTPPNASKPSAEEVQVTATLLENQNAGPQSAEVKKIPTGPRGLTKITPAVPLPAALTAKAAQSSAAAAPNSNNGNPAASAAALKDATEAAKAAVAVAMAKLEGGSGAAAQTSNGVDNLTRKVDEMRVNAARSGAQSQRGRGRGGPRHTKVEVPDSDYDFATANAKFNKEDVVKERIAGSPINETPQDEDVSEAEKALSGEPKEAYNKTKSFFDNISSEAKDRKDNNGQKPGGREWRGEEQRRNMETFGQGSVDGGSYRGYRGRGRGRGGLRGRGFGGRGRGAYRGVRTDGQVVPQ</sequence>
<dbReference type="AlphaFoldDB" id="A0AAN9UGU7"/>
<dbReference type="InterPro" id="IPR025609">
    <property type="entry name" value="Lsm14-like_N"/>
</dbReference>
<dbReference type="InterPro" id="IPR010920">
    <property type="entry name" value="LSM_dom_sf"/>
</dbReference>
<feature type="compositionally biased region" description="Basic and acidic residues" evidence="3">
    <location>
        <begin position="388"/>
        <end position="402"/>
    </location>
</feature>
<accession>A0AAN9UGU7</accession>
<dbReference type="GO" id="GO:0033962">
    <property type="term" value="P:P-body assembly"/>
    <property type="evidence" value="ECO:0007669"/>
    <property type="project" value="TreeGrafter"/>
</dbReference>
<dbReference type="InterPro" id="IPR019050">
    <property type="entry name" value="FDF_dom"/>
</dbReference>
<feature type="compositionally biased region" description="Basic and acidic residues" evidence="3">
    <location>
        <begin position="414"/>
        <end position="440"/>
    </location>
</feature>
<evidence type="ECO:0000259" key="5">
    <source>
        <dbReference type="PROSITE" id="PS51513"/>
    </source>
</evidence>
<evidence type="ECO:0000313" key="7">
    <source>
        <dbReference type="EMBL" id="KAK7746716.1"/>
    </source>
</evidence>
<feature type="region of interest" description="Disordered" evidence="3">
    <location>
        <begin position="372"/>
        <end position="491"/>
    </location>
</feature>
<name>A0AAN9UGU7_9PEZI</name>
<evidence type="ECO:0000256" key="2">
    <source>
        <dbReference type="PROSITE-ProRule" id="PRU00869"/>
    </source>
</evidence>
<feature type="region of interest" description="Disordered" evidence="3">
    <location>
        <begin position="23"/>
        <end position="42"/>
    </location>
</feature>
<feature type="compositionally biased region" description="Basic residues" evidence="3">
    <location>
        <begin position="456"/>
        <end position="466"/>
    </location>
</feature>
<dbReference type="SMART" id="SM01199">
    <property type="entry name" value="FDF"/>
    <property type="match status" value="1"/>
</dbReference>
<dbReference type="PROSITE" id="PS51512">
    <property type="entry name" value="DFDF"/>
    <property type="match status" value="1"/>
</dbReference>
<feature type="domain" description="DFDF" evidence="4">
    <location>
        <begin position="341"/>
        <end position="377"/>
    </location>
</feature>
<feature type="compositionally biased region" description="Basic and acidic residues" evidence="3">
    <location>
        <begin position="177"/>
        <end position="188"/>
    </location>
</feature>
<dbReference type="InterPro" id="IPR025761">
    <property type="entry name" value="FFD_box"/>
</dbReference>
<evidence type="ECO:0000259" key="4">
    <source>
        <dbReference type="PROSITE" id="PS51512"/>
    </source>
</evidence>
<dbReference type="InterPro" id="IPR025768">
    <property type="entry name" value="TFG_box"/>
</dbReference>